<comment type="caution">
    <text evidence="2">The sequence shown here is derived from an EMBL/GenBank/DDBJ whole genome shotgun (WGS) entry which is preliminary data.</text>
</comment>
<name>A0A0N0ZWG7_CHRID</name>
<protein>
    <submittedName>
        <fullName evidence="2">Uncharacterized protein</fullName>
    </submittedName>
</protein>
<keyword evidence="1" id="KW-1133">Transmembrane helix</keyword>
<evidence type="ECO:0000313" key="3">
    <source>
        <dbReference type="Proteomes" id="UP000037953"/>
    </source>
</evidence>
<reference evidence="3" key="2">
    <citation type="submission" date="2015-09" db="EMBL/GenBank/DDBJ databases">
        <title>Draft genome sequence of a multidrug-resistant Chryseobacterium indologenes isolate from Malaysia.</title>
        <authorList>
            <person name="Yu C.Y."/>
            <person name="Ang G.Y."/>
            <person name="Chan K.-G."/>
        </authorList>
    </citation>
    <scope>NUCLEOTIDE SEQUENCE [LARGE SCALE GENOMIC DNA]</scope>
    <source>
        <strain evidence="3">CI_885</strain>
    </source>
</reference>
<feature type="transmembrane region" description="Helical" evidence="1">
    <location>
        <begin position="38"/>
        <end position="56"/>
    </location>
</feature>
<proteinExistence type="predicted"/>
<keyword evidence="1" id="KW-0472">Membrane</keyword>
<dbReference type="AlphaFoldDB" id="A0A0N0ZWG7"/>
<evidence type="ECO:0000256" key="1">
    <source>
        <dbReference type="SAM" id="Phobius"/>
    </source>
</evidence>
<gene>
    <name evidence="2" type="ORF">AOB46_01845</name>
</gene>
<sequence>MLKKINIDLVVSGKECNIGLLHYEATKISRRYQNINKIGLLAIYLILNKLFVWNSMSPYVIQLKTD</sequence>
<evidence type="ECO:0000313" key="2">
    <source>
        <dbReference type="EMBL" id="KPE52766.1"/>
    </source>
</evidence>
<dbReference type="EMBL" id="LJOD01000001">
    <property type="protein sequence ID" value="KPE52766.1"/>
    <property type="molecule type" value="Genomic_DNA"/>
</dbReference>
<reference evidence="2 3" key="1">
    <citation type="journal article" date="2015" name="Genom Data">
        <title>Draft genome sequence of a multidrug-resistant Chryseobacterium indologenes isolate from Malaysia.</title>
        <authorList>
            <person name="Yu C.Y."/>
            <person name="Ang G.Y."/>
            <person name="Cheng H.J."/>
            <person name="Cheong Y.M."/>
            <person name="Yin W.F."/>
            <person name="Chan K.G."/>
        </authorList>
    </citation>
    <scope>NUCLEOTIDE SEQUENCE [LARGE SCALE GENOMIC DNA]</scope>
    <source>
        <strain evidence="2 3">CI_885</strain>
    </source>
</reference>
<dbReference type="Proteomes" id="UP000037953">
    <property type="component" value="Unassembled WGS sequence"/>
</dbReference>
<organism evidence="2 3">
    <name type="scientific">Chryseobacterium indologenes</name>
    <name type="common">Flavobacterium indologenes</name>
    <dbReference type="NCBI Taxonomy" id="253"/>
    <lineage>
        <taxon>Bacteria</taxon>
        <taxon>Pseudomonadati</taxon>
        <taxon>Bacteroidota</taxon>
        <taxon>Flavobacteriia</taxon>
        <taxon>Flavobacteriales</taxon>
        <taxon>Weeksellaceae</taxon>
        <taxon>Chryseobacterium group</taxon>
        <taxon>Chryseobacterium</taxon>
    </lineage>
</organism>
<accession>A0A0N0ZWG7</accession>
<dbReference type="PATRIC" id="fig|253.9.peg.389"/>
<keyword evidence="1" id="KW-0812">Transmembrane</keyword>